<comment type="caution">
    <text evidence="12">The sequence shown here is derived from an EMBL/GenBank/DDBJ whole genome shotgun (WGS) entry which is preliminary data.</text>
</comment>
<dbReference type="RefSeq" id="WP_343773659.1">
    <property type="nucleotide sequence ID" value="NZ_BAAADV010000003.1"/>
</dbReference>
<evidence type="ECO:0000256" key="2">
    <source>
        <dbReference type="ARBA" id="ARBA00012438"/>
    </source>
</evidence>
<dbReference type="InterPro" id="IPR003661">
    <property type="entry name" value="HisK_dim/P_dom"/>
</dbReference>
<evidence type="ECO:0000256" key="8">
    <source>
        <dbReference type="PROSITE-ProRule" id="PRU00169"/>
    </source>
</evidence>
<feature type="domain" description="Response regulatory" evidence="11">
    <location>
        <begin position="6"/>
        <end position="122"/>
    </location>
</feature>
<dbReference type="InterPro" id="IPR011006">
    <property type="entry name" value="CheY-like_superfamily"/>
</dbReference>
<dbReference type="PANTHER" id="PTHR45436">
    <property type="entry name" value="SENSOR HISTIDINE KINASE YKOH"/>
    <property type="match status" value="1"/>
</dbReference>
<dbReference type="SMART" id="SM00387">
    <property type="entry name" value="HATPase_c"/>
    <property type="match status" value="1"/>
</dbReference>
<dbReference type="Proteomes" id="UP001500420">
    <property type="component" value="Unassembled WGS sequence"/>
</dbReference>
<proteinExistence type="predicted"/>
<evidence type="ECO:0000313" key="13">
    <source>
        <dbReference type="Proteomes" id="UP001500420"/>
    </source>
</evidence>
<comment type="catalytic activity">
    <reaction evidence="1">
        <text>ATP + protein L-histidine = ADP + protein N-phospho-L-histidine.</text>
        <dbReference type="EC" id="2.7.13.3"/>
    </reaction>
</comment>
<protein>
    <recommendedName>
        <fullName evidence="2">histidine kinase</fullName>
        <ecNumber evidence="2">2.7.13.3</ecNumber>
    </recommendedName>
</protein>
<dbReference type="CDD" id="cd17535">
    <property type="entry name" value="REC_NarL-like"/>
    <property type="match status" value="1"/>
</dbReference>
<dbReference type="SUPFAM" id="SSF52172">
    <property type="entry name" value="CheY-like"/>
    <property type="match status" value="1"/>
</dbReference>
<dbReference type="Gene3D" id="1.10.287.130">
    <property type="match status" value="1"/>
</dbReference>
<evidence type="ECO:0000256" key="1">
    <source>
        <dbReference type="ARBA" id="ARBA00000085"/>
    </source>
</evidence>
<dbReference type="PANTHER" id="PTHR45436:SF5">
    <property type="entry name" value="SENSOR HISTIDINE KINASE TRCS"/>
    <property type="match status" value="1"/>
</dbReference>
<dbReference type="InterPro" id="IPR036097">
    <property type="entry name" value="HisK_dim/P_sf"/>
</dbReference>
<evidence type="ECO:0000256" key="3">
    <source>
        <dbReference type="ARBA" id="ARBA00022553"/>
    </source>
</evidence>
<dbReference type="Gene3D" id="3.30.565.10">
    <property type="entry name" value="Histidine kinase-like ATPase, C-terminal domain"/>
    <property type="match status" value="1"/>
</dbReference>
<keyword evidence="7" id="KW-1133">Transmembrane helix</keyword>
<reference evidence="12 13" key="1">
    <citation type="journal article" date="2019" name="Int. J. Syst. Evol. Microbiol.">
        <title>The Global Catalogue of Microorganisms (GCM) 10K type strain sequencing project: providing services to taxonomists for standard genome sequencing and annotation.</title>
        <authorList>
            <consortium name="The Broad Institute Genomics Platform"/>
            <consortium name="The Broad Institute Genome Sequencing Center for Infectious Disease"/>
            <person name="Wu L."/>
            <person name="Ma J."/>
        </authorList>
    </citation>
    <scope>NUCLEOTIDE SEQUENCE [LARGE SCALE GENOMIC DNA]</scope>
    <source>
        <strain evidence="12 13">JCM 16328</strain>
    </source>
</reference>
<dbReference type="EMBL" id="BAAADV010000003">
    <property type="protein sequence ID" value="GAA0671855.1"/>
    <property type="molecule type" value="Genomic_DNA"/>
</dbReference>
<dbReference type="AlphaFoldDB" id="A0AAV3T9X1"/>
<dbReference type="EC" id="2.7.13.3" evidence="2"/>
<evidence type="ECO:0000256" key="5">
    <source>
        <dbReference type="ARBA" id="ARBA00022692"/>
    </source>
</evidence>
<feature type="modified residue" description="4-aspartylphosphate" evidence="8">
    <location>
        <position position="57"/>
    </location>
</feature>
<dbReference type="Gene3D" id="3.40.50.2300">
    <property type="match status" value="1"/>
</dbReference>
<keyword evidence="3 8" id="KW-0597">Phosphoprotein</keyword>
<dbReference type="InterPro" id="IPR058245">
    <property type="entry name" value="NreC/VraR/RcsB-like_REC"/>
</dbReference>
<dbReference type="Pfam" id="PF00512">
    <property type="entry name" value="HisKA"/>
    <property type="match status" value="1"/>
</dbReference>
<dbReference type="PROSITE" id="PS50109">
    <property type="entry name" value="HIS_KIN"/>
    <property type="match status" value="1"/>
</dbReference>
<dbReference type="GO" id="GO:0005886">
    <property type="term" value="C:plasma membrane"/>
    <property type="evidence" value="ECO:0007669"/>
    <property type="project" value="TreeGrafter"/>
</dbReference>
<evidence type="ECO:0000256" key="6">
    <source>
        <dbReference type="ARBA" id="ARBA00022777"/>
    </source>
</evidence>
<dbReference type="SUPFAM" id="SSF47384">
    <property type="entry name" value="Homodimeric domain of signal transducing histidine kinase"/>
    <property type="match status" value="1"/>
</dbReference>
<dbReference type="GO" id="GO:0000155">
    <property type="term" value="F:phosphorelay sensor kinase activity"/>
    <property type="evidence" value="ECO:0007669"/>
    <property type="project" value="InterPro"/>
</dbReference>
<dbReference type="InterPro" id="IPR036890">
    <property type="entry name" value="HATPase_C_sf"/>
</dbReference>
<name>A0AAV3T9X1_9EURY</name>
<sequence length="389" mass="41493">MRESVTVLHVDDDEEFAALTAEYLAAADDSLDVTTIGDPDAALDRLAVGDVDCVVTDLDLGAGDGIELVERVRERAPGVPCLLFTARNNEALVERALDAGAAAYLQKGRPAQFTLLAHRIHTAVAVSSQVDEAAAVEQATDGGADTVAVEDAGTAPSRENGAGEFRPDGVRDPDERIEEVASVVSHDLQNPLTIARGYLERARRDGDDEYFEHVDEALAEIGEIGDSVVTMARMGKRIERFESIDVDSLVRSCWGELEASDATLVVEDLQHVAGQYNHLLELFERLFENAVEYGSTDDAADDSSGDAAVTITVGATETGLFVADDGPGIPEDQRERALEAGYSTEQARPGLGLSTARAIAEAHGWRLSLNESDGGGLRVDLDGVRFVEG</sequence>
<dbReference type="SMART" id="SM00388">
    <property type="entry name" value="HisKA"/>
    <property type="match status" value="1"/>
</dbReference>
<evidence type="ECO:0000313" key="12">
    <source>
        <dbReference type="EMBL" id="GAA0671855.1"/>
    </source>
</evidence>
<keyword evidence="4" id="KW-0808">Transferase</keyword>
<evidence type="ECO:0000256" key="7">
    <source>
        <dbReference type="ARBA" id="ARBA00022989"/>
    </source>
</evidence>
<keyword evidence="5" id="KW-0812">Transmembrane</keyword>
<feature type="region of interest" description="Disordered" evidence="9">
    <location>
        <begin position="153"/>
        <end position="173"/>
    </location>
</feature>
<organism evidence="12 13">
    <name type="scientific">Natronoarchaeum mannanilyticum</name>
    <dbReference type="NCBI Taxonomy" id="926360"/>
    <lineage>
        <taxon>Archaea</taxon>
        <taxon>Methanobacteriati</taxon>
        <taxon>Methanobacteriota</taxon>
        <taxon>Stenosarchaea group</taxon>
        <taxon>Halobacteria</taxon>
        <taxon>Halobacteriales</taxon>
        <taxon>Natronoarchaeaceae</taxon>
    </lineage>
</organism>
<evidence type="ECO:0000256" key="9">
    <source>
        <dbReference type="SAM" id="MobiDB-lite"/>
    </source>
</evidence>
<dbReference type="SMART" id="SM00448">
    <property type="entry name" value="REC"/>
    <property type="match status" value="1"/>
</dbReference>
<evidence type="ECO:0000259" key="10">
    <source>
        <dbReference type="PROSITE" id="PS50109"/>
    </source>
</evidence>
<dbReference type="CDD" id="cd00082">
    <property type="entry name" value="HisKA"/>
    <property type="match status" value="1"/>
</dbReference>
<keyword evidence="6" id="KW-0418">Kinase</keyword>
<feature type="domain" description="Histidine kinase" evidence="10">
    <location>
        <begin position="183"/>
        <end position="381"/>
    </location>
</feature>
<dbReference type="SUPFAM" id="SSF55874">
    <property type="entry name" value="ATPase domain of HSP90 chaperone/DNA topoisomerase II/histidine kinase"/>
    <property type="match status" value="1"/>
</dbReference>
<evidence type="ECO:0000259" key="11">
    <source>
        <dbReference type="PROSITE" id="PS50110"/>
    </source>
</evidence>
<dbReference type="PROSITE" id="PS50110">
    <property type="entry name" value="RESPONSE_REGULATORY"/>
    <property type="match status" value="1"/>
</dbReference>
<gene>
    <name evidence="12" type="ORF">GCM10009020_18000</name>
</gene>
<evidence type="ECO:0000256" key="4">
    <source>
        <dbReference type="ARBA" id="ARBA00022679"/>
    </source>
</evidence>
<dbReference type="CDD" id="cd00075">
    <property type="entry name" value="HATPase"/>
    <property type="match status" value="1"/>
</dbReference>
<keyword evidence="13" id="KW-1185">Reference proteome</keyword>
<dbReference type="InterPro" id="IPR001789">
    <property type="entry name" value="Sig_transdc_resp-reg_receiver"/>
</dbReference>
<dbReference type="InterPro" id="IPR005467">
    <property type="entry name" value="His_kinase_dom"/>
</dbReference>
<dbReference type="InterPro" id="IPR050428">
    <property type="entry name" value="TCS_sensor_his_kinase"/>
</dbReference>
<accession>A0AAV3T9X1</accession>
<dbReference type="Pfam" id="PF00072">
    <property type="entry name" value="Response_reg"/>
    <property type="match status" value="1"/>
</dbReference>
<keyword evidence="7" id="KW-0472">Membrane</keyword>
<dbReference type="Pfam" id="PF02518">
    <property type="entry name" value="HATPase_c"/>
    <property type="match status" value="1"/>
</dbReference>
<dbReference type="InterPro" id="IPR003594">
    <property type="entry name" value="HATPase_dom"/>
</dbReference>